<name>D2VDQ2_NAEGR</name>
<dbReference type="InterPro" id="IPR036964">
    <property type="entry name" value="RASGEF_cat_dom_sf"/>
</dbReference>
<dbReference type="InterPro" id="IPR023578">
    <property type="entry name" value="Ras_GEF_dom_sf"/>
</dbReference>
<evidence type="ECO:0000259" key="4">
    <source>
        <dbReference type="PROSITE" id="PS50009"/>
    </source>
</evidence>
<dbReference type="Proteomes" id="UP000006671">
    <property type="component" value="Unassembled WGS sequence"/>
</dbReference>
<dbReference type="GO" id="GO:0005886">
    <property type="term" value="C:plasma membrane"/>
    <property type="evidence" value="ECO:0007669"/>
    <property type="project" value="TreeGrafter"/>
</dbReference>
<protein>
    <submittedName>
        <fullName evidence="5">RasGEF domain-containing protein</fullName>
    </submittedName>
</protein>
<keyword evidence="1 2" id="KW-0344">Guanine-nucleotide releasing factor</keyword>
<dbReference type="InterPro" id="IPR001895">
    <property type="entry name" value="RASGEF_cat_dom"/>
</dbReference>
<proteinExistence type="predicted"/>
<dbReference type="GeneID" id="8850259"/>
<dbReference type="EMBL" id="GG738865">
    <property type="protein sequence ID" value="EFC45042.1"/>
    <property type="molecule type" value="Genomic_DNA"/>
</dbReference>
<dbReference type="SMART" id="SM00147">
    <property type="entry name" value="RasGEF"/>
    <property type="match status" value="1"/>
</dbReference>
<evidence type="ECO:0000313" key="5">
    <source>
        <dbReference type="EMBL" id="EFC45042.1"/>
    </source>
</evidence>
<dbReference type="KEGG" id="ngr:NAEGRDRAFT_67000"/>
<dbReference type="SUPFAM" id="SSF48366">
    <property type="entry name" value="Ras GEF"/>
    <property type="match status" value="1"/>
</dbReference>
<dbReference type="STRING" id="5762.D2VDQ2"/>
<organism evidence="6">
    <name type="scientific">Naegleria gruberi</name>
    <name type="common">Amoeba</name>
    <dbReference type="NCBI Taxonomy" id="5762"/>
    <lineage>
        <taxon>Eukaryota</taxon>
        <taxon>Discoba</taxon>
        <taxon>Heterolobosea</taxon>
        <taxon>Tetramitia</taxon>
        <taxon>Eutetramitia</taxon>
        <taxon>Vahlkampfiidae</taxon>
        <taxon>Naegleria</taxon>
    </lineage>
</organism>
<dbReference type="OrthoDB" id="20825at2759"/>
<dbReference type="RefSeq" id="XP_002677786.1">
    <property type="nucleotide sequence ID" value="XM_002677740.1"/>
</dbReference>
<dbReference type="eggNOG" id="KOG3417">
    <property type="taxonomic scope" value="Eukaryota"/>
</dbReference>
<dbReference type="InterPro" id="IPR008937">
    <property type="entry name" value="Ras-like_GEF"/>
</dbReference>
<dbReference type="Pfam" id="PF00617">
    <property type="entry name" value="RasGEF"/>
    <property type="match status" value="1"/>
</dbReference>
<sequence>MVQAQSPLTGNHPDKKSDNNCSSATVSRSGNAHQQQGRNSHEHLTEIDEEVRVSGQALEEFESLVSLKIKAEQQLLSQKGGSKKKLSEVDEERRSILLLLFEKYLREKGLSKSAEILRMEKHREQLELEGFTPVKNQFSVSKELESNVDQELVTQYIGKTEKELEQLSITEFPYHRTMFTSHFEKVKNPSTNLELKVLRSNFDLENVLLSAAIKTNSAIINEKLGLINEDTLDLSNLDSLELELSKPIHTETVLRYINAATSDNLKPIDKICLMYQNMGISSGQFFTCLSSWLSSSDDKVTETKANAYRALKHWLQKYYLYYTKFDLEGVQAYTKLTCTLRTFIRSNEGKLKRISQTLGDNFDLEKFVSRTNSTFSYSQMLTAVERTIQQKMSRSSKLIECITQIETKSFVSHLSYLFGRLFLRIEPQELFGANWTKSRKKYQCPNIIDNIDFFNTYSLWFASLIVQEEQLERRVAVLEYLINLAMCCANVGNYGALYAIASAIRNGSVFRMKQTFDSISESSKKEYEKLQQIISTDMNSANYTKQLRETYEKALSDFSICCIPNLVFGSSKAITQIHVQIGSG</sequence>
<evidence type="ECO:0000256" key="3">
    <source>
        <dbReference type="SAM" id="MobiDB-lite"/>
    </source>
</evidence>
<dbReference type="GO" id="GO:0005085">
    <property type="term" value="F:guanyl-nucleotide exchange factor activity"/>
    <property type="evidence" value="ECO:0007669"/>
    <property type="project" value="UniProtKB-KW"/>
</dbReference>
<accession>D2VDQ2</accession>
<dbReference type="VEuPathDB" id="AmoebaDB:NAEGRDRAFT_67000"/>
<dbReference type="Gene3D" id="1.10.840.10">
    <property type="entry name" value="Ras guanine-nucleotide exchange factors catalytic domain"/>
    <property type="match status" value="1"/>
</dbReference>
<dbReference type="AlphaFoldDB" id="D2VDQ2"/>
<gene>
    <name evidence="5" type="ORF">NAEGRDRAFT_67000</name>
</gene>
<reference evidence="5 6" key="1">
    <citation type="journal article" date="2010" name="Cell">
        <title>The genome of Naegleria gruberi illuminates early eukaryotic versatility.</title>
        <authorList>
            <person name="Fritz-Laylin L.K."/>
            <person name="Prochnik S.E."/>
            <person name="Ginger M.L."/>
            <person name="Dacks J.B."/>
            <person name="Carpenter M.L."/>
            <person name="Field M.C."/>
            <person name="Kuo A."/>
            <person name="Paredez A."/>
            <person name="Chapman J."/>
            <person name="Pham J."/>
            <person name="Shu S."/>
            <person name="Neupane R."/>
            <person name="Cipriano M."/>
            <person name="Mancuso J."/>
            <person name="Tu H."/>
            <person name="Salamov A."/>
            <person name="Lindquist E."/>
            <person name="Shapiro H."/>
            <person name="Lucas S."/>
            <person name="Grigoriev I.V."/>
            <person name="Cande W.Z."/>
            <person name="Fulton C."/>
            <person name="Rokhsar D.S."/>
            <person name="Dawson S.C."/>
        </authorList>
    </citation>
    <scope>NUCLEOTIDE SEQUENCE [LARGE SCALE GENOMIC DNA]</scope>
    <source>
        <strain evidence="5 6">NEG-M</strain>
    </source>
</reference>
<dbReference type="PANTHER" id="PTHR23113:SF368">
    <property type="entry name" value="CELL DIVISION CONTROL PROTEIN 25"/>
    <property type="match status" value="1"/>
</dbReference>
<feature type="domain" description="Ras-GEF" evidence="4">
    <location>
        <begin position="406"/>
        <end position="584"/>
    </location>
</feature>
<feature type="region of interest" description="Disordered" evidence="3">
    <location>
        <begin position="1"/>
        <end position="45"/>
    </location>
</feature>
<dbReference type="PROSITE" id="PS50009">
    <property type="entry name" value="RASGEF_CAT"/>
    <property type="match status" value="1"/>
</dbReference>
<dbReference type="Gene3D" id="1.20.870.10">
    <property type="entry name" value="Son of sevenless (SoS) protein Chain: S domain 1"/>
    <property type="match status" value="1"/>
</dbReference>
<evidence type="ECO:0000256" key="1">
    <source>
        <dbReference type="ARBA" id="ARBA00022658"/>
    </source>
</evidence>
<dbReference type="PANTHER" id="PTHR23113">
    <property type="entry name" value="GUANINE NUCLEOTIDE EXCHANGE FACTOR"/>
    <property type="match status" value="1"/>
</dbReference>
<keyword evidence="6" id="KW-1185">Reference proteome</keyword>
<dbReference type="InParanoid" id="D2VDQ2"/>
<evidence type="ECO:0000256" key="2">
    <source>
        <dbReference type="PROSITE-ProRule" id="PRU00168"/>
    </source>
</evidence>
<evidence type="ECO:0000313" key="6">
    <source>
        <dbReference type="Proteomes" id="UP000006671"/>
    </source>
</evidence>
<dbReference type="GO" id="GO:0007265">
    <property type="term" value="P:Ras protein signal transduction"/>
    <property type="evidence" value="ECO:0007669"/>
    <property type="project" value="TreeGrafter"/>
</dbReference>
<feature type="compositionally biased region" description="Polar residues" evidence="3">
    <location>
        <begin position="19"/>
        <end position="38"/>
    </location>
</feature>